<feature type="transmembrane region" description="Helical" evidence="1">
    <location>
        <begin position="12"/>
        <end position="37"/>
    </location>
</feature>
<gene>
    <name evidence="2" type="ORF">H6H03_39670</name>
</gene>
<dbReference type="RefSeq" id="WP_190960352.1">
    <property type="nucleotide sequence ID" value="NZ_JACJTU010000132.1"/>
</dbReference>
<keyword evidence="1" id="KW-0812">Transmembrane</keyword>
<keyword evidence="3" id="KW-1185">Reference proteome</keyword>
<dbReference type="Proteomes" id="UP000637383">
    <property type="component" value="Unassembled WGS sequence"/>
</dbReference>
<evidence type="ECO:0000313" key="3">
    <source>
        <dbReference type="Proteomes" id="UP000637383"/>
    </source>
</evidence>
<accession>A0ABR8KK24</accession>
<sequence>MAQNTNRQNGYLAAVVGGLIGAVALMNFGIYLGIAYVKNFMPNAELEGVIPPFIGYVAGWWIGEVVGCWLALRWRHHRKAGKTARVLAIVTPLGIIFCFVVYSAVFNWLSGRVNELQFAHLYEIIRSVTAAGFAIALAWVARFWTKPYLRSCTSK</sequence>
<comment type="caution">
    <text evidence="2">The sequence shown here is derived from an EMBL/GenBank/DDBJ whole genome shotgun (WGS) entry which is preliminary data.</text>
</comment>
<evidence type="ECO:0000256" key="1">
    <source>
        <dbReference type="SAM" id="Phobius"/>
    </source>
</evidence>
<proteinExistence type="predicted"/>
<feature type="transmembrane region" description="Helical" evidence="1">
    <location>
        <begin position="124"/>
        <end position="145"/>
    </location>
</feature>
<feature type="transmembrane region" description="Helical" evidence="1">
    <location>
        <begin position="49"/>
        <end position="72"/>
    </location>
</feature>
<organism evidence="2 3">
    <name type="scientific">Nostoc paludosum FACHB-159</name>
    <dbReference type="NCBI Taxonomy" id="2692908"/>
    <lineage>
        <taxon>Bacteria</taxon>
        <taxon>Bacillati</taxon>
        <taxon>Cyanobacteriota</taxon>
        <taxon>Cyanophyceae</taxon>
        <taxon>Nostocales</taxon>
        <taxon>Nostocaceae</taxon>
        <taxon>Nostoc</taxon>
    </lineage>
</organism>
<dbReference type="EMBL" id="JACJTU010000132">
    <property type="protein sequence ID" value="MBD2739881.1"/>
    <property type="molecule type" value="Genomic_DNA"/>
</dbReference>
<keyword evidence="1" id="KW-1133">Transmembrane helix</keyword>
<keyword evidence="1" id="KW-0472">Membrane</keyword>
<name>A0ABR8KK24_9NOSO</name>
<reference evidence="2 3" key="1">
    <citation type="journal article" date="2020" name="ISME J.">
        <title>Comparative genomics reveals insights into cyanobacterial evolution and habitat adaptation.</title>
        <authorList>
            <person name="Chen M.Y."/>
            <person name="Teng W.K."/>
            <person name="Zhao L."/>
            <person name="Hu C.X."/>
            <person name="Zhou Y.K."/>
            <person name="Han B.P."/>
            <person name="Song L.R."/>
            <person name="Shu W.S."/>
        </authorList>
    </citation>
    <scope>NUCLEOTIDE SEQUENCE [LARGE SCALE GENOMIC DNA]</scope>
    <source>
        <strain evidence="2 3">FACHB-159</strain>
    </source>
</reference>
<protein>
    <submittedName>
        <fullName evidence="2">Uncharacterized protein</fullName>
    </submittedName>
</protein>
<feature type="transmembrane region" description="Helical" evidence="1">
    <location>
        <begin position="84"/>
        <end position="104"/>
    </location>
</feature>
<evidence type="ECO:0000313" key="2">
    <source>
        <dbReference type="EMBL" id="MBD2739881.1"/>
    </source>
</evidence>